<dbReference type="Proteomes" id="UP000011014">
    <property type="component" value="Unassembled WGS sequence"/>
</dbReference>
<dbReference type="EMBL" id="FN655854">
    <property type="protein sequence ID" value="CBY40272.1"/>
    <property type="molecule type" value="Genomic_DNA"/>
</dbReference>
<protein>
    <submittedName>
        <fullName evidence="1">Uncharacterized protein</fullName>
    </submittedName>
</protein>
<gene>
    <name evidence="1" type="ORF">GSOID_T00022258001</name>
</gene>
<accession>E4YXT9</accession>
<dbReference type="AlphaFoldDB" id="E4YXT9"/>
<feature type="non-terminal residue" evidence="1">
    <location>
        <position position="86"/>
    </location>
</feature>
<evidence type="ECO:0000313" key="1">
    <source>
        <dbReference type="EMBL" id="CBY40272.1"/>
    </source>
</evidence>
<reference evidence="1" key="1">
    <citation type="journal article" date="2010" name="Science">
        <title>Plasticity of animal genome architecture unmasked by rapid evolution of a pelagic tunicate.</title>
        <authorList>
            <person name="Denoeud F."/>
            <person name="Henriet S."/>
            <person name="Mungpakdee S."/>
            <person name="Aury J.M."/>
            <person name="Da Silva C."/>
            <person name="Brinkmann H."/>
            <person name="Mikhaleva J."/>
            <person name="Olsen L.C."/>
            <person name="Jubin C."/>
            <person name="Canestro C."/>
            <person name="Bouquet J.M."/>
            <person name="Danks G."/>
            <person name="Poulain J."/>
            <person name="Campsteijn C."/>
            <person name="Adamski M."/>
            <person name="Cross I."/>
            <person name="Yadetie F."/>
            <person name="Muffato M."/>
            <person name="Louis A."/>
            <person name="Butcher S."/>
            <person name="Tsagkogeorga G."/>
            <person name="Konrad A."/>
            <person name="Singh S."/>
            <person name="Jensen M.F."/>
            <person name="Cong E.H."/>
            <person name="Eikeseth-Otteraa H."/>
            <person name="Noel B."/>
            <person name="Anthouard V."/>
            <person name="Porcel B.M."/>
            <person name="Kachouri-Lafond R."/>
            <person name="Nishino A."/>
            <person name="Ugolini M."/>
            <person name="Chourrout P."/>
            <person name="Nishida H."/>
            <person name="Aasland R."/>
            <person name="Huzurbazar S."/>
            <person name="Westhof E."/>
            <person name="Delsuc F."/>
            <person name="Lehrach H."/>
            <person name="Reinhardt R."/>
            <person name="Weissenbach J."/>
            <person name="Roy S.W."/>
            <person name="Artiguenave F."/>
            <person name="Postlethwait J.H."/>
            <person name="Manak J.R."/>
            <person name="Thompson E.M."/>
            <person name="Jaillon O."/>
            <person name="Du Pasquier L."/>
            <person name="Boudinot P."/>
            <person name="Liberles D.A."/>
            <person name="Volff J.N."/>
            <person name="Philippe H."/>
            <person name="Lenhard B."/>
            <person name="Roest Crollius H."/>
            <person name="Wincker P."/>
            <person name="Chourrout D."/>
        </authorList>
    </citation>
    <scope>NUCLEOTIDE SEQUENCE [LARGE SCALE GENOMIC DNA]</scope>
</reference>
<proteinExistence type="predicted"/>
<name>E4YXT9_OIKDI</name>
<sequence length="86" mass="9934">MVQIAIANLSIENIWTWMSCHEPIKLPFDRINNIFQLARSLVCWMIVKNAPRKKSCTKCSWKGEFNMITGVEPAAFQISFHFAAIF</sequence>
<organism evidence="1">
    <name type="scientific">Oikopleura dioica</name>
    <name type="common">Tunicate</name>
    <dbReference type="NCBI Taxonomy" id="34765"/>
    <lineage>
        <taxon>Eukaryota</taxon>
        <taxon>Metazoa</taxon>
        <taxon>Chordata</taxon>
        <taxon>Tunicata</taxon>
        <taxon>Appendicularia</taxon>
        <taxon>Copelata</taxon>
        <taxon>Oikopleuridae</taxon>
        <taxon>Oikopleura</taxon>
    </lineage>
</organism>